<evidence type="ECO:0000256" key="3">
    <source>
        <dbReference type="ARBA" id="ARBA00022832"/>
    </source>
</evidence>
<dbReference type="Proteomes" id="UP000431401">
    <property type="component" value="Unassembled WGS sequence"/>
</dbReference>
<dbReference type="CDD" id="cd03443">
    <property type="entry name" value="PaaI_thioesterase"/>
    <property type="match status" value="1"/>
</dbReference>
<name>A0A7K0DPU7_9NOCA</name>
<dbReference type="SUPFAM" id="SSF56801">
    <property type="entry name" value="Acetyl-CoA synthetase-like"/>
    <property type="match status" value="1"/>
</dbReference>
<accession>A0A7K0DPU7</accession>
<dbReference type="GO" id="GO:0070566">
    <property type="term" value="F:adenylyltransferase activity"/>
    <property type="evidence" value="ECO:0007669"/>
    <property type="project" value="TreeGrafter"/>
</dbReference>
<dbReference type="EC" id="6.2.1.26" evidence="7"/>
<dbReference type="RefSeq" id="WP_153342489.1">
    <property type="nucleotide sequence ID" value="NZ_WEGI01000006.1"/>
</dbReference>
<keyword evidence="4" id="KW-0443">Lipid metabolism</keyword>
<dbReference type="Pfam" id="PF00501">
    <property type="entry name" value="AMP-binding"/>
    <property type="match status" value="1"/>
</dbReference>
<protein>
    <submittedName>
        <fullName evidence="7">2-succinylbenzoate--CoA ligase</fullName>
        <ecNumber evidence="7">6.2.1.26</ecNumber>
    </submittedName>
</protein>
<dbReference type="GO" id="GO:0008756">
    <property type="term" value="F:o-succinylbenzoate-CoA ligase activity"/>
    <property type="evidence" value="ECO:0007669"/>
    <property type="project" value="UniProtKB-EC"/>
</dbReference>
<keyword evidence="2 7" id="KW-0436">Ligase</keyword>
<dbReference type="FunFam" id="3.40.50.12780:FF:000013">
    <property type="entry name" value="Long-chain-fatty-acid--AMP ligase FadD32"/>
    <property type="match status" value="1"/>
</dbReference>
<evidence type="ECO:0000313" key="8">
    <source>
        <dbReference type="Proteomes" id="UP000431401"/>
    </source>
</evidence>
<dbReference type="InterPro" id="IPR040097">
    <property type="entry name" value="FAAL/FAAC"/>
</dbReference>
<evidence type="ECO:0000256" key="4">
    <source>
        <dbReference type="ARBA" id="ARBA00023098"/>
    </source>
</evidence>
<feature type="domain" description="AMP-binding enzyme C-terminal" evidence="6">
    <location>
        <begin position="456"/>
        <end position="572"/>
    </location>
</feature>
<keyword evidence="8" id="KW-1185">Reference proteome</keyword>
<dbReference type="SUPFAM" id="SSF54637">
    <property type="entry name" value="Thioesterase/thiol ester dehydrase-isomerase"/>
    <property type="match status" value="1"/>
</dbReference>
<dbReference type="AlphaFoldDB" id="A0A7K0DPU7"/>
<dbReference type="GO" id="GO:0005886">
    <property type="term" value="C:plasma membrane"/>
    <property type="evidence" value="ECO:0007669"/>
    <property type="project" value="TreeGrafter"/>
</dbReference>
<evidence type="ECO:0000256" key="1">
    <source>
        <dbReference type="ARBA" id="ARBA00006432"/>
    </source>
</evidence>
<dbReference type="PANTHER" id="PTHR22754:SF32">
    <property type="entry name" value="DISCO-INTERACTING PROTEIN 2"/>
    <property type="match status" value="1"/>
</dbReference>
<reference evidence="7 8" key="1">
    <citation type="submission" date="2019-10" db="EMBL/GenBank/DDBJ databases">
        <title>Nocardia macrotermitis sp. nov. and Nocardia aurantia sp. nov., isolated from the gut of fungus growing-termite Macrotermes natalensis.</title>
        <authorList>
            <person name="Benndorf R."/>
            <person name="Schwitalla J."/>
            <person name="Martin K."/>
            <person name="De Beer W."/>
            <person name="Kaster A.-K."/>
            <person name="Vollmers J."/>
            <person name="Poulsen M."/>
            <person name="Beemelmanns C."/>
        </authorList>
    </citation>
    <scope>NUCLEOTIDE SEQUENCE [LARGE SCALE GENOMIC DNA]</scope>
    <source>
        <strain evidence="7 8">RB56</strain>
    </source>
</reference>
<dbReference type="Gene3D" id="3.10.129.10">
    <property type="entry name" value="Hotdog Thioesterase"/>
    <property type="match status" value="1"/>
</dbReference>
<dbReference type="InterPro" id="IPR042099">
    <property type="entry name" value="ANL_N_sf"/>
</dbReference>
<dbReference type="GO" id="GO:0006633">
    <property type="term" value="P:fatty acid biosynthetic process"/>
    <property type="evidence" value="ECO:0007669"/>
    <property type="project" value="TreeGrafter"/>
</dbReference>
<proteinExistence type="inferred from homology"/>
<feature type="domain" description="AMP-dependent synthetase/ligase" evidence="5">
    <location>
        <begin position="18"/>
        <end position="412"/>
    </location>
</feature>
<dbReference type="GO" id="GO:0071766">
    <property type="term" value="P:Actinobacterium-type cell wall biogenesis"/>
    <property type="evidence" value="ECO:0007669"/>
    <property type="project" value="UniProtKB-ARBA"/>
</dbReference>
<dbReference type="InterPro" id="IPR029069">
    <property type="entry name" value="HotDog_dom_sf"/>
</dbReference>
<evidence type="ECO:0000259" key="5">
    <source>
        <dbReference type="Pfam" id="PF00501"/>
    </source>
</evidence>
<organism evidence="7 8">
    <name type="scientific">Nocardia aurantia</name>
    <dbReference type="NCBI Taxonomy" id="2585199"/>
    <lineage>
        <taxon>Bacteria</taxon>
        <taxon>Bacillati</taxon>
        <taxon>Actinomycetota</taxon>
        <taxon>Actinomycetes</taxon>
        <taxon>Mycobacteriales</taxon>
        <taxon>Nocardiaceae</taxon>
        <taxon>Nocardia</taxon>
    </lineage>
</organism>
<dbReference type="GO" id="GO:0016790">
    <property type="term" value="F:thiolester hydrolase activity"/>
    <property type="evidence" value="ECO:0007669"/>
    <property type="project" value="UniProtKB-ARBA"/>
</dbReference>
<dbReference type="Gene3D" id="3.30.300.30">
    <property type="match status" value="1"/>
</dbReference>
<comment type="similarity">
    <text evidence="1">Belongs to the ATP-dependent AMP-binding enzyme family.</text>
</comment>
<dbReference type="PANTHER" id="PTHR22754">
    <property type="entry name" value="DISCO-INTERACTING PROTEIN 2 DIP2 -RELATED"/>
    <property type="match status" value="1"/>
</dbReference>
<dbReference type="InterPro" id="IPR000873">
    <property type="entry name" value="AMP-dep_synth/lig_dom"/>
</dbReference>
<gene>
    <name evidence="7" type="primary">menE_4</name>
    <name evidence="7" type="ORF">NRB56_29850</name>
</gene>
<keyword evidence="3" id="KW-0276">Fatty acid metabolism</keyword>
<dbReference type="InterPro" id="IPR025110">
    <property type="entry name" value="AMP-bd_C"/>
</dbReference>
<dbReference type="Pfam" id="PF23024">
    <property type="entry name" value="AMP-dom_DIP2-like"/>
    <property type="match status" value="1"/>
</dbReference>
<evidence type="ECO:0000313" key="7">
    <source>
        <dbReference type="EMBL" id="MQY27402.1"/>
    </source>
</evidence>
<dbReference type="OrthoDB" id="3671040at2"/>
<dbReference type="Gene3D" id="3.40.50.12780">
    <property type="entry name" value="N-terminal domain of ligase-like"/>
    <property type="match status" value="1"/>
</dbReference>
<dbReference type="InterPro" id="IPR045851">
    <property type="entry name" value="AMP-bd_C_sf"/>
</dbReference>
<evidence type="ECO:0000256" key="2">
    <source>
        <dbReference type="ARBA" id="ARBA00022598"/>
    </source>
</evidence>
<dbReference type="EMBL" id="WEGI01000006">
    <property type="protein sequence ID" value="MQY27402.1"/>
    <property type="molecule type" value="Genomic_DNA"/>
</dbReference>
<comment type="caution">
    <text evidence="7">The sequence shown here is derived from an EMBL/GenBank/DDBJ whole genome shotgun (WGS) entry which is preliminary data.</text>
</comment>
<dbReference type="CDD" id="cd05931">
    <property type="entry name" value="FAAL"/>
    <property type="match status" value="1"/>
</dbReference>
<dbReference type="InterPro" id="IPR003736">
    <property type="entry name" value="PAAI_dom"/>
</dbReference>
<dbReference type="NCBIfam" id="TIGR00369">
    <property type="entry name" value="unchar_dom_1"/>
    <property type="match status" value="1"/>
</dbReference>
<evidence type="ECO:0000259" key="6">
    <source>
        <dbReference type="Pfam" id="PF23024"/>
    </source>
</evidence>
<sequence length="743" mass="80087">MTTTAEPGQLTLVTDVLRTRAVEQPDRIAYTFLDDEGAETVTVTYRELYSRALAVAEELRLRCVPGDRALLVFPQCLDFIVAYFGCLYAHVLAVPVNPPRRNQVQDATRSIVVDCRAAAILTVRPLSGMLRQALEPLCPAAHWLDVDTIAADVQPDVLAAPIDPDSVAFLQYTSGSTAAPKGVRVTHRNVAANQEMIRLAFGHDRNSTVVGWAPFFHDQGLIGNVLQPIYVGARAVLMSPGAFIRRPLLWLSAISRYRAHTSGGPNFAFDACVARAVGGKVPELDLSSWRVAFDGAEPIRAETLYRFAAVFAPYGFDARALYPCYGQAEATLLVTGSAKGRGPRTFDADVEALAQRRWLPAGGNRARTLVGSGRILPGEHVRIVDPETGEPCPPDRAGEIWVSGDHVAQGYWERPDQTEQTFRARCADRPERTYLRTGDLGVLSDGELYVVGRLKDLIIIRGRNHYPQDIENTVQTAHPALRAGRCAAFAVSADAADPAAPPKLVVVQEIRRDPQPQADPAEVAGAIRAAVLAEHELTIGDLVLARAEQLRKTSSGKIMRTAARQQYLDGGFAIWSPLPPATAPDPTDDNGGTVATQNWPSQNPDFAELVPAVVLSMPAARHLGFEFAKVEPGEVEIVQPHRAELTQHDGFFQGGVLGSLADFAAGSAAGTLLPVGWSNMTIDYTVKILAPAKGKQVVARGRVVKPGSLITIAAADLYSVDENGETLCATALVTLRNVALPKG</sequence>